<keyword evidence="4" id="KW-0050">Antiport</keyword>
<comment type="similarity">
    <text evidence="2">Belongs to the nucleotide-sugar transporter family. UDP-galactose:UMP antiporter (TC 2.A.7.11) subfamily.</text>
</comment>
<dbReference type="PANTHER" id="PTHR10778:SF13">
    <property type="entry name" value="ADENOSINE 3'-PHOSPHO 5'-PHOSPHOSULFATE TRANSPORTER 1"/>
    <property type="match status" value="1"/>
</dbReference>
<dbReference type="GO" id="GO:0015297">
    <property type="term" value="F:antiporter activity"/>
    <property type="evidence" value="ECO:0007669"/>
    <property type="project" value="UniProtKB-KW"/>
</dbReference>
<evidence type="ECO:0000256" key="7">
    <source>
        <dbReference type="ARBA" id="ARBA00023136"/>
    </source>
</evidence>
<keyword evidence="7 8" id="KW-0472">Membrane</keyword>
<comment type="caution">
    <text evidence="9">The sequence shown here is derived from an EMBL/GenBank/DDBJ whole genome shotgun (WGS) entry which is preliminary data.</text>
</comment>
<dbReference type="SUPFAM" id="SSF103481">
    <property type="entry name" value="Multidrug resistance efflux transporter EmrE"/>
    <property type="match status" value="1"/>
</dbReference>
<dbReference type="InterPro" id="IPR013657">
    <property type="entry name" value="SCL35B1-4/HUT1"/>
</dbReference>
<evidence type="ECO:0000256" key="8">
    <source>
        <dbReference type="SAM" id="Phobius"/>
    </source>
</evidence>
<reference evidence="9" key="1">
    <citation type="journal article" date="2023" name="bioRxiv">
        <title>Improved chromosome-level genome assembly for marigold (Tagetes erecta).</title>
        <authorList>
            <person name="Jiang F."/>
            <person name="Yuan L."/>
            <person name="Wang S."/>
            <person name="Wang H."/>
            <person name="Xu D."/>
            <person name="Wang A."/>
            <person name="Fan W."/>
        </authorList>
    </citation>
    <scope>NUCLEOTIDE SEQUENCE</scope>
    <source>
        <strain evidence="9">WSJ</strain>
        <tissue evidence="9">Leaf</tissue>
    </source>
</reference>
<evidence type="ECO:0000256" key="4">
    <source>
        <dbReference type="ARBA" id="ARBA00022449"/>
    </source>
</evidence>
<sequence>MGIYNQIFYTTLCSCILSLTGLILQGNLLMAIDFVSRHKDCFFDTALLSTVATASQFFISYTIRTFGALTFATIMTTRQLVSILLSCVWFGHPLSVEQFIGAVIVFGSLYAKGFLKWKPEKHLPSSHKSDEEATFPLKLKLCASPLINPVKKQTRGRVLLCRHAERSTESKLSKSEVVKAGGVGMILVDETDKDVEIPL</sequence>
<evidence type="ECO:0000313" key="9">
    <source>
        <dbReference type="EMBL" id="KAK1414422.1"/>
    </source>
</evidence>
<evidence type="ECO:0000256" key="2">
    <source>
        <dbReference type="ARBA" id="ARBA00008349"/>
    </source>
</evidence>
<accession>A0AAD8NMS6</accession>
<organism evidence="9 10">
    <name type="scientific">Tagetes erecta</name>
    <name type="common">African marigold</name>
    <dbReference type="NCBI Taxonomy" id="13708"/>
    <lineage>
        <taxon>Eukaryota</taxon>
        <taxon>Viridiplantae</taxon>
        <taxon>Streptophyta</taxon>
        <taxon>Embryophyta</taxon>
        <taxon>Tracheophyta</taxon>
        <taxon>Spermatophyta</taxon>
        <taxon>Magnoliopsida</taxon>
        <taxon>eudicotyledons</taxon>
        <taxon>Gunneridae</taxon>
        <taxon>Pentapetalae</taxon>
        <taxon>asterids</taxon>
        <taxon>campanulids</taxon>
        <taxon>Asterales</taxon>
        <taxon>Asteraceae</taxon>
        <taxon>Asteroideae</taxon>
        <taxon>Heliantheae alliance</taxon>
        <taxon>Tageteae</taxon>
        <taxon>Tagetes</taxon>
    </lineage>
</organism>
<feature type="transmembrane region" description="Helical" evidence="8">
    <location>
        <begin position="41"/>
        <end position="63"/>
    </location>
</feature>
<evidence type="ECO:0000313" key="10">
    <source>
        <dbReference type="Proteomes" id="UP001229421"/>
    </source>
</evidence>
<keyword evidence="5 8" id="KW-0812">Transmembrane</keyword>
<dbReference type="AlphaFoldDB" id="A0AAD8NMS6"/>
<keyword evidence="10" id="KW-1185">Reference proteome</keyword>
<dbReference type="PANTHER" id="PTHR10778">
    <property type="entry name" value="SOLUTE CARRIER FAMILY 35 MEMBER B"/>
    <property type="match status" value="1"/>
</dbReference>
<dbReference type="GO" id="GO:0000139">
    <property type="term" value="C:Golgi membrane"/>
    <property type="evidence" value="ECO:0007669"/>
    <property type="project" value="TreeGrafter"/>
</dbReference>
<dbReference type="Proteomes" id="UP001229421">
    <property type="component" value="Unassembled WGS sequence"/>
</dbReference>
<name>A0AAD8NMS6_TARER</name>
<dbReference type="InterPro" id="IPR037185">
    <property type="entry name" value="EmrE-like"/>
</dbReference>
<comment type="subcellular location">
    <subcellularLocation>
        <location evidence="1">Membrane</location>
        <topology evidence="1">Multi-pass membrane protein</topology>
    </subcellularLocation>
</comment>
<dbReference type="GO" id="GO:0046964">
    <property type="term" value="F:3'-phosphoadenosine 5'-phosphosulfate transmembrane transporter activity"/>
    <property type="evidence" value="ECO:0007669"/>
    <property type="project" value="TreeGrafter"/>
</dbReference>
<evidence type="ECO:0000256" key="6">
    <source>
        <dbReference type="ARBA" id="ARBA00022989"/>
    </source>
</evidence>
<feature type="transmembrane region" description="Helical" evidence="8">
    <location>
        <begin position="83"/>
        <end position="111"/>
    </location>
</feature>
<keyword evidence="6 8" id="KW-1133">Transmembrane helix</keyword>
<proteinExistence type="inferred from homology"/>
<protein>
    <submittedName>
        <fullName evidence="9">Uncharacterized protein</fullName>
    </submittedName>
</protein>
<gene>
    <name evidence="9" type="ORF">QVD17_30166</name>
</gene>
<evidence type="ECO:0000256" key="3">
    <source>
        <dbReference type="ARBA" id="ARBA00022448"/>
    </source>
</evidence>
<dbReference type="EMBL" id="JAUHHV010000008">
    <property type="protein sequence ID" value="KAK1414422.1"/>
    <property type="molecule type" value="Genomic_DNA"/>
</dbReference>
<dbReference type="GO" id="GO:0005789">
    <property type="term" value="C:endoplasmic reticulum membrane"/>
    <property type="evidence" value="ECO:0007669"/>
    <property type="project" value="TreeGrafter"/>
</dbReference>
<keyword evidence="3" id="KW-0813">Transport</keyword>
<evidence type="ECO:0000256" key="1">
    <source>
        <dbReference type="ARBA" id="ARBA00004141"/>
    </source>
</evidence>
<evidence type="ECO:0000256" key="5">
    <source>
        <dbReference type="ARBA" id="ARBA00022692"/>
    </source>
</evidence>
<dbReference type="Pfam" id="PF08449">
    <property type="entry name" value="UAA"/>
    <property type="match status" value="1"/>
</dbReference>
<feature type="transmembrane region" description="Helical" evidence="8">
    <location>
        <begin position="6"/>
        <end position="29"/>
    </location>
</feature>